<dbReference type="InterPro" id="IPR012340">
    <property type="entry name" value="NA-bd_OB-fold"/>
</dbReference>
<dbReference type="PANTHER" id="PTHR34075">
    <property type="entry name" value="BLR3430 PROTEIN"/>
    <property type="match status" value="1"/>
</dbReference>
<reference evidence="3 4" key="1">
    <citation type="submission" date="2024-10" db="EMBL/GenBank/DDBJ databases">
        <title>The Natural Products Discovery Center: Release of the First 8490 Sequenced Strains for Exploring Actinobacteria Biosynthetic Diversity.</title>
        <authorList>
            <person name="Kalkreuter E."/>
            <person name="Kautsar S.A."/>
            <person name="Yang D."/>
            <person name="Bader C.D."/>
            <person name="Teijaro C.N."/>
            <person name="Fluegel L."/>
            <person name="Davis C.M."/>
            <person name="Simpson J.R."/>
            <person name="Lauterbach L."/>
            <person name="Steele A.D."/>
            <person name="Gui C."/>
            <person name="Meng S."/>
            <person name="Li G."/>
            <person name="Viehrig K."/>
            <person name="Ye F."/>
            <person name="Su P."/>
            <person name="Kiefer A.F."/>
            <person name="Nichols A."/>
            <person name="Cepeda A.J."/>
            <person name="Yan W."/>
            <person name="Fan B."/>
            <person name="Jiang Y."/>
            <person name="Adhikari A."/>
            <person name="Zheng C.-J."/>
            <person name="Schuster L."/>
            <person name="Cowan T.M."/>
            <person name="Smanski M.J."/>
            <person name="Chevrette M.G."/>
            <person name="De Carvalho L.P.S."/>
            <person name="Shen B."/>
        </authorList>
    </citation>
    <scope>NUCLEOTIDE SEQUENCE [LARGE SCALE GENOMIC DNA]</scope>
    <source>
        <strain evidence="3 4">NPDC019275</strain>
    </source>
</reference>
<dbReference type="Pfam" id="PF12172">
    <property type="entry name" value="zf-ChsH2"/>
    <property type="match status" value="1"/>
</dbReference>
<dbReference type="Pfam" id="PF01796">
    <property type="entry name" value="OB_ChsH2_C"/>
    <property type="match status" value="1"/>
</dbReference>
<dbReference type="EMBL" id="JBIRYO010000020">
    <property type="protein sequence ID" value="MFI2476999.1"/>
    <property type="molecule type" value="Genomic_DNA"/>
</dbReference>
<evidence type="ECO:0000259" key="2">
    <source>
        <dbReference type="Pfam" id="PF12172"/>
    </source>
</evidence>
<name>A0ABW7X7I0_9NOCA</name>
<dbReference type="InterPro" id="IPR022002">
    <property type="entry name" value="ChsH2_Znr"/>
</dbReference>
<proteinExistence type="predicted"/>
<protein>
    <submittedName>
        <fullName evidence="3">Zn-ribbon domain-containing OB-fold protein</fullName>
    </submittedName>
</protein>
<dbReference type="SUPFAM" id="SSF50249">
    <property type="entry name" value="Nucleic acid-binding proteins"/>
    <property type="match status" value="1"/>
</dbReference>
<dbReference type="RefSeq" id="WP_357409862.1">
    <property type="nucleotide sequence ID" value="NZ_JBEYCD010000017.1"/>
</dbReference>
<organism evidence="3 4">
    <name type="scientific">Nocardia xishanensis</name>
    <dbReference type="NCBI Taxonomy" id="238964"/>
    <lineage>
        <taxon>Bacteria</taxon>
        <taxon>Bacillati</taxon>
        <taxon>Actinomycetota</taxon>
        <taxon>Actinomycetes</taxon>
        <taxon>Mycobacteriales</taxon>
        <taxon>Nocardiaceae</taxon>
        <taxon>Nocardia</taxon>
    </lineage>
</organism>
<evidence type="ECO:0000313" key="4">
    <source>
        <dbReference type="Proteomes" id="UP001611415"/>
    </source>
</evidence>
<evidence type="ECO:0000313" key="3">
    <source>
        <dbReference type="EMBL" id="MFI2476999.1"/>
    </source>
</evidence>
<feature type="domain" description="ChsH2 rubredoxin-like zinc ribbon" evidence="2">
    <location>
        <begin position="23"/>
        <end position="41"/>
    </location>
</feature>
<gene>
    <name evidence="3" type="ORF">ACH49W_26755</name>
</gene>
<comment type="caution">
    <text evidence="3">The sequence shown here is derived from an EMBL/GenBank/DDBJ whole genome shotgun (WGS) entry which is preliminary data.</text>
</comment>
<dbReference type="InterPro" id="IPR052513">
    <property type="entry name" value="Thioester_dehydratase-like"/>
</dbReference>
<sequence>MSTSNTNYSKPLPDTEGLHGIFWEGARRGELLLQQCRECGTKWNQASGFCPGCLAADFDWVPAAGTGTIYARIFMHQVYWPSFKDDVPYNVVWVELDEGPLMTANVVEAANEDIEIGRRVQVVFDAVTPEITIPKFRLA</sequence>
<dbReference type="PANTHER" id="PTHR34075:SF5">
    <property type="entry name" value="BLR3430 PROTEIN"/>
    <property type="match status" value="1"/>
</dbReference>
<keyword evidence="4" id="KW-1185">Reference proteome</keyword>
<accession>A0ABW7X7I0</accession>
<evidence type="ECO:0000259" key="1">
    <source>
        <dbReference type="Pfam" id="PF01796"/>
    </source>
</evidence>
<dbReference type="InterPro" id="IPR002878">
    <property type="entry name" value="ChsH2_C"/>
</dbReference>
<feature type="domain" description="ChsH2 C-terminal OB-fold" evidence="1">
    <location>
        <begin position="60"/>
        <end position="125"/>
    </location>
</feature>
<dbReference type="Gene3D" id="6.10.30.10">
    <property type="match status" value="1"/>
</dbReference>
<dbReference type="Proteomes" id="UP001611415">
    <property type="component" value="Unassembled WGS sequence"/>
</dbReference>